<evidence type="ECO:0000313" key="3">
    <source>
        <dbReference type="Proteomes" id="UP000294547"/>
    </source>
</evidence>
<reference evidence="2 3" key="1">
    <citation type="submission" date="2019-03" db="EMBL/GenBank/DDBJ databases">
        <title>Genomic Encyclopedia of Type Strains, Phase IV (KMG-IV): sequencing the most valuable type-strain genomes for metagenomic binning, comparative biology and taxonomic classification.</title>
        <authorList>
            <person name="Goeker M."/>
        </authorList>
    </citation>
    <scope>NUCLEOTIDE SEQUENCE [LARGE SCALE GENOMIC DNA]</scope>
    <source>
        <strain evidence="2 3">DSM 102969</strain>
    </source>
</reference>
<gene>
    <name evidence="2" type="ORF">EDD54_0454</name>
</gene>
<accession>A0A4R6RKE0</accession>
<feature type="compositionally biased region" description="Basic and acidic residues" evidence="1">
    <location>
        <begin position="84"/>
        <end position="107"/>
    </location>
</feature>
<evidence type="ECO:0000313" key="2">
    <source>
        <dbReference type="EMBL" id="TDP86575.1"/>
    </source>
</evidence>
<feature type="compositionally biased region" description="Pro residues" evidence="1">
    <location>
        <begin position="59"/>
        <end position="81"/>
    </location>
</feature>
<dbReference type="Proteomes" id="UP000294547">
    <property type="component" value="Unassembled WGS sequence"/>
</dbReference>
<keyword evidence="3" id="KW-1185">Reference proteome</keyword>
<sequence>MSGKLADLFPRALIGAAFLLGVLDSAPAVAVEPLPGQIRRLPTTPPPILQWPRKSPSPLRIPDPNPDVAAPPPRPAAPPPTVFERCRDWPSRKLDPRRPKYCRDDGE</sequence>
<proteinExistence type="predicted"/>
<dbReference type="EMBL" id="SNXY01000006">
    <property type="protein sequence ID" value="TDP86575.1"/>
    <property type="molecule type" value="Genomic_DNA"/>
</dbReference>
<dbReference type="AlphaFoldDB" id="A0A4R6RKE0"/>
<comment type="caution">
    <text evidence="2">The sequence shown here is derived from an EMBL/GenBank/DDBJ whole genome shotgun (WGS) entry which is preliminary data.</text>
</comment>
<name>A0A4R6RKE0_9HYPH</name>
<feature type="region of interest" description="Disordered" evidence="1">
    <location>
        <begin position="37"/>
        <end position="107"/>
    </location>
</feature>
<evidence type="ECO:0000256" key="1">
    <source>
        <dbReference type="SAM" id="MobiDB-lite"/>
    </source>
</evidence>
<protein>
    <submittedName>
        <fullName evidence="2">Uncharacterized protein</fullName>
    </submittedName>
</protein>
<dbReference type="RefSeq" id="WP_126536970.1">
    <property type="nucleotide sequence ID" value="NZ_BSPM01000008.1"/>
</dbReference>
<organism evidence="2 3">
    <name type="scientific">Oharaeibacter diazotrophicus</name>
    <dbReference type="NCBI Taxonomy" id="1920512"/>
    <lineage>
        <taxon>Bacteria</taxon>
        <taxon>Pseudomonadati</taxon>
        <taxon>Pseudomonadota</taxon>
        <taxon>Alphaproteobacteria</taxon>
        <taxon>Hyphomicrobiales</taxon>
        <taxon>Pleomorphomonadaceae</taxon>
        <taxon>Oharaeibacter</taxon>
    </lineage>
</organism>